<name>A0A9P7F995_9AGAM</name>
<keyword evidence="6" id="KW-1185">Reference proteome</keyword>
<comment type="caution">
    <text evidence="5">The sequence shown here is derived from an EMBL/GenBank/DDBJ whole genome shotgun (WGS) entry which is preliminary data.</text>
</comment>
<dbReference type="PANTHER" id="PTHR33365:SF11">
    <property type="entry name" value="TAT PATHWAY SIGNAL SEQUENCE"/>
    <property type="match status" value="1"/>
</dbReference>
<dbReference type="GO" id="GO:0016491">
    <property type="term" value="F:oxidoreductase activity"/>
    <property type="evidence" value="ECO:0007669"/>
    <property type="project" value="UniProtKB-KW"/>
</dbReference>
<evidence type="ECO:0000313" key="6">
    <source>
        <dbReference type="Proteomes" id="UP000823399"/>
    </source>
</evidence>
<evidence type="ECO:0000256" key="3">
    <source>
        <dbReference type="ARBA" id="ARBA00035112"/>
    </source>
</evidence>
<keyword evidence="2" id="KW-0560">Oxidoreductase</keyword>
<dbReference type="GO" id="GO:0043386">
    <property type="term" value="P:mycotoxin biosynthetic process"/>
    <property type="evidence" value="ECO:0007669"/>
    <property type="project" value="InterPro"/>
</dbReference>
<sequence>MKYSCHRVLHLPGTSSQVGGQLAEFSTSTTRGVGISIHLSHYASIGRTGRWELMFRTRSNRLMGSPDVHHKAIWGVVTRYFPCLPATAQAIVPNTSSFCDLKISLTARPTADSMLHNLKLRLSGILHVFGPSAFAISIILNTLTILRLQHQSDKQYSYIGNDHPIELPLDLETVALTFEDSKYYSTSGLTAWSEWNLLDHFQQGHGFVRLGPNGRLFGVSMFHQLHCLQMIRLALINGPNDHSGHCLNFLRQAILCNSDTTLDPVYTNGSVSGSSGLGVTHICRDWSQVYAYIEENQRSPVWAEHNTEM</sequence>
<gene>
    <name evidence="5" type="ORF">F5147DRAFT_836034</name>
</gene>
<keyword evidence="4" id="KW-0812">Transmembrane</keyword>
<dbReference type="Proteomes" id="UP000823399">
    <property type="component" value="Unassembled WGS sequence"/>
</dbReference>
<dbReference type="InterPro" id="IPR021765">
    <property type="entry name" value="UstYa-like"/>
</dbReference>
<dbReference type="GeneID" id="64706246"/>
<feature type="transmembrane region" description="Helical" evidence="4">
    <location>
        <begin position="124"/>
        <end position="146"/>
    </location>
</feature>
<evidence type="ECO:0008006" key="7">
    <source>
        <dbReference type="Google" id="ProtNLM"/>
    </source>
</evidence>
<evidence type="ECO:0000256" key="2">
    <source>
        <dbReference type="ARBA" id="ARBA00023002"/>
    </source>
</evidence>
<keyword evidence="4" id="KW-0472">Membrane</keyword>
<dbReference type="OrthoDB" id="3687641at2759"/>
<evidence type="ECO:0000256" key="4">
    <source>
        <dbReference type="SAM" id="Phobius"/>
    </source>
</evidence>
<dbReference type="AlphaFoldDB" id="A0A9P7F995"/>
<dbReference type="EMBL" id="JABBWM010000019">
    <property type="protein sequence ID" value="KAG2110936.1"/>
    <property type="molecule type" value="Genomic_DNA"/>
</dbReference>
<dbReference type="Pfam" id="PF11807">
    <property type="entry name" value="UstYa"/>
    <property type="match status" value="1"/>
</dbReference>
<accession>A0A9P7F995</accession>
<keyword evidence="4" id="KW-1133">Transmembrane helix</keyword>
<dbReference type="RefSeq" id="XP_041294410.1">
    <property type="nucleotide sequence ID" value="XM_041443987.1"/>
</dbReference>
<comment type="pathway">
    <text evidence="1">Mycotoxin biosynthesis.</text>
</comment>
<evidence type="ECO:0000256" key="1">
    <source>
        <dbReference type="ARBA" id="ARBA00004685"/>
    </source>
</evidence>
<evidence type="ECO:0000313" key="5">
    <source>
        <dbReference type="EMBL" id="KAG2110936.1"/>
    </source>
</evidence>
<organism evidence="5 6">
    <name type="scientific">Suillus discolor</name>
    <dbReference type="NCBI Taxonomy" id="1912936"/>
    <lineage>
        <taxon>Eukaryota</taxon>
        <taxon>Fungi</taxon>
        <taxon>Dikarya</taxon>
        <taxon>Basidiomycota</taxon>
        <taxon>Agaricomycotina</taxon>
        <taxon>Agaricomycetes</taxon>
        <taxon>Agaricomycetidae</taxon>
        <taxon>Boletales</taxon>
        <taxon>Suillineae</taxon>
        <taxon>Suillaceae</taxon>
        <taxon>Suillus</taxon>
    </lineage>
</organism>
<protein>
    <recommendedName>
        <fullName evidence="7">Oxidase ustYa</fullName>
    </recommendedName>
</protein>
<proteinExistence type="inferred from homology"/>
<comment type="similarity">
    <text evidence="3">Belongs to the ustYa family.</text>
</comment>
<dbReference type="PANTHER" id="PTHR33365">
    <property type="entry name" value="YALI0B05434P"/>
    <property type="match status" value="1"/>
</dbReference>
<reference evidence="5" key="1">
    <citation type="journal article" date="2020" name="New Phytol.">
        <title>Comparative genomics reveals dynamic genome evolution in host specialist ectomycorrhizal fungi.</title>
        <authorList>
            <person name="Lofgren L.A."/>
            <person name="Nguyen N.H."/>
            <person name="Vilgalys R."/>
            <person name="Ruytinx J."/>
            <person name="Liao H.L."/>
            <person name="Branco S."/>
            <person name="Kuo A."/>
            <person name="LaButti K."/>
            <person name="Lipzen A."/>
            <person name="Andreopoulos W."/>
            <person name="Pangilinan J."/>
            <person name="Riley R."/>
            <person name="Hundley H."/>
            <person name="Na H."/>
            <person name="Barry K."/>
            <person name="Grigoriev I.V."/>
            <person name="Stajich J.E."/>
            <person name="Kennedy P.G."/>
        </authorList>
    </citation>
    <scope>NUCLEOTIDE SEQUENCE</scope>
    <source>
        <strain evidence="5">FC423</strain>
    </source>
</reference>